<dbReference type="InterPro" id="IPR011335">
    <property type="entry name" value="Restrct_endonuc-II-like"/>
</dbReference>
<dbReference type="PANTHER" id="PTHR34039:SF1">
    <property type="entry name" value="UPF0102 PROTEIN YRAN"/>
    <property type="match status" value="1"/>
</dbReference>
<comment type="caution">
    <text evidence="3">The sequence shown here is derived from an EMBL/GenBank/DDBJ whole genome shotgun (WGS) entry which is preliminary data.</text>
</comment>
<dbReference type="SUPFAM" id="SSF52980">
    <property type="entry name" value="Restriction endonuclease-like"/>
    <property type="match status" value="1"/>
</dbReference>
<dbReference type="AlphaFoldDB" id="A0A3E3K5N0"/>
<dbReference type="Proteomes" id="UP000261080">
    <property type="component" value="Unassembled WGS sequence"/>
</dbReference>
<gene>
    <name evidence="3" type="ORF">DW016_01620</name>
</gene>
<dbReference type="InterPro" id="IPR011856">
    <property type="entry name" value="tRNA_endonuc-like_dom_sf"/>
</dbReference>
<dbReference type="EMBL" id="QVLX01000001">
    <property type="protein sequence ID" value="RGE89986.1"/>
    <property type="molecule type" value="Genomic_DNA"/>
</dbReference>
<dbReference type="NCBIfam" id="TIGR00252">
    <property type="entry name" value="YraN family protein"/>
    <property type="match status" value="1"/>
</dbReference>
<protein>
    <recommendedName>
        <fullName evidence="2">UPF0102 protein DW016_01620</fullName>
    </recommendedName>
</protein>
<dbReference type="NCBIfam" id="NF009154">
    <property type="entry name" value="PRK12497.3-3"/>
    <property type="match status" value="1"/>
</dbReference>
<evidence type="ECO:0000256" key="2">
    <source>
        <dbReference type="HAMAP-Rule" id="MF_00048"/>
    </source>
</evidence>
<dbReference type="InterPro" id="IPR003509">
    <property type="entry name" value="UPF0102_YraN-like"/>
</dbReference>
<evidence type="ECO:0000313" key="3">
    <source>
        <dbReference type="EMBL" id="RGE89986.1"/>
    </source>
</evidence>
<dbReference type="PANTHER" id="PTHR34039">
    <property type="entry name" value="UPF0102 PROTEIN YRAN"/>
    <property type="match status" value="1"/>
</dbReference>
<evidence type="ECO:0000313" key="4">
    <source>
        <dbReference type="Proteomes" id="UP000261080"/>
    </source>
</evidence>
<dbReference type="RefSeq" id="WP_053768978.1">
    <property type="nucleotide sequence ID" value="NZ_CALBAT010000031.1"/>
</dbReference>
<dbReference type="HAMAP" id="MF_00048">
    <property type="entry name" value="UPF0102"/>
    <property type="match status" value="1"/>
</dbReference>
<dbReference type="CDD" id="cd20736">
    <property type="entry name" value="PoNe_Nuclease"/>
    <property type="match status" value="1"/>
</dbReference>
<reference evidence="3 4" key="1">
    <citation type="submission" date="2018-08" db="EMBL/GenBank/DDBJ databases">
        <title>A genome reference for cultivated species of the human gut microbiota.</title>
        <authorList>
            <person name="Zou Y."/>
            <person name="Xue W."/>
            <person name="Luo G."/>
        </authorList>
    </citation>
    <scope>NUCLEOTIDE SEQUENCE [LARGE SCALE GENOMIC DNA]</scope>
    <source>
        <strain evidence="3 4">AF37-2AT</strain>
    </source>
</reference>
<dbReference type="Gene3D" id="3.40.1350.10">
    <property type="match status" value="1"/>
</dbReference>
<organism evidence="3 4">
    <name type="scientific">Sellimonas intestinalis</name>
    <dbReference type="NCBI Taxonomy" id="1653434"/>
    <lineage>
        <taxon>Bacteria</taxon>
        <taxon>Bacillati</taxon>
        <taxon>Bacillota</taxon>
        <taxon>Clostridia</taxon>
        <taxon>Lachnospirales</taxon>
        <taxon>Lachnospiraceae</taxon>
        <taxon>Sellimonas</taxon>
    </lineage>
</organism>
<dbReference type="NCBIfam" id="NF009150">
    <property type="entry name" value="PRK12497.1-3"/>
    <property type="match status" value="1"/>
</dbReference>
<dbReference type="GeneID" id="97192745"/>
<dbReference type="OrthoDB" id="9802516at2"/>
<keyword evidence="4" id="KW-1185">Reference proteome</keyword>
<evidence type="ECO:0000256" key="1">
    <source>
        <dbReference type="ARBA" id="ARBA00006738"/>
    </source>
</evidence>
<dbReference type="Pfam" id="PF02021">
    <property type="entry name" value="UPF0102"/>
    <property type="match status" value="1"/>
</dbReference>
<name>A0A3E3K5N0_9FIRM</name>
<dbReference type="GO" id="GO:0003676">
    <property type="term" value="F:nucleic acid binding"/>
    <property type="evidence" value="ECO:0007669"/>
    <property type="project" value="InterPro"/>
</dbReference>
<proteinExistence type="inferred from homology"/>
<comment type="similarity">
    <text evidence="1 2">Belongs to the UPF0102 family.</text>
</comment>
<sequence>MNKREKGQAGEVRAAVCLEEKGYRILERNYRCGHGEVDLIASKDGWIVFVEVKYRKTDSMGLPQEAVNRRKQQRISRAALFYLTEHSLAENRIRFDVIAILGEKITHLEDAFEYQG</sequence>
<accession>A0A3E3K5N0</accession>